<dbReference type="InterPro" id="IPR036691">
    <property type="entry name" value="Endo/exonu/phosph_ase_sf"/>
</dbReference>
<evidence type="ECO:0000313" key="2">
    <source>
        <dbReference type="EMBL" id="RBP47093.1"/>
    </source>
</evidence>
<keyword evidence="3" id="KW-1185">Reference proteome</keyword>
<feature type="domain" description="Endonuclease/exonuclease/phosphatase" evidence="1">
    <location>
        <begin position="49"/>
        <end position="259"/>
    </location>
</feature>
<comment type="caution">
    <text evidence="2">The sequence shown here is derived from an EMBL/GenBank/DDBJ whole genome shotgun (WGS) entry which is preliminary data.</text>
</comment>
<dbReference type="RefSeq" id="WP_170132186.1">
    <property type="nucleotide sequence ID" value="NZ_QNRT01000010.1"/>
</dbReference>
<dbReference type="GO" id="GO:0004527">
    <property type="term" value="F:exonuclease activity"/>
    <property type="evidence" value="ECO:0007669"/>
    <property type="project" value="UniProtKB-KW"/>
</dbReference>
<dbReference type="GO" id="GO:0016020">
    <property type="term" value="C:membrane"/>
    <property type="evidence" value="ECO:0007669"/>
    <property type="project" value="GOC"/>
</dbReference>
<proteinExistence type="predicted"/>
<dbReference type="PANTHER" id="PTHR14859">
    <property type="entry name" value="CALCOFLUOR WHITE HYPERSENSITIVE PROTEIN PRECURSOR"/>
    <property type="match status" value="1"/>
</dbReference>
<dbReference type="InterPro" id="IPR005135">
    <property type="entry name" value="Endo/exonuclease/phosphatase"/>
</dbReference>
<organism evidence="2 3">
    <name type="scientific">Arenicella xantha</name>
    <dbReference type="NCBI Taxonomy" id="644221"/>
    <lineage>
        <taxon>Bacteria</taxon>
        <taxon>Pseudomonadati</taxon>
        <taxon>Pseudomonadota</taxon>
        <taxon>Gammaproteobacteria</taxon>
        <taxon>Arenicellales</taxon>
        <taxon>Arenicellaceae</taxon>
        <taxon>Arenicella</taxon>
    </lineage>
</organism>
<dbReference type="EMBL" id="QNRT01000010">
    <property type="protein sequence ID" value="RBP47093.1"/>
    <property type="molecule type" value="Genomic_DNA"/>
</dbReference>
<keyword evidence="2" id="KW-0269">Exonuclease</keyword>
<dbReference type="GO" id="GO:0004519">
    <property type="term" value="F:endonuclease activity"/>
    <property type="evidence" value="ECO:0007669"/>
    <property type="project" value="UniProtKB-KW"/>
</dbReference>
<dbReference type="GO" id="GO:0006506">
    <property type="term" value="P:GPI anchor biosynthetic process"/>
    <property type="evidence" value="ECO:0007669"/>
    <property type="project" value="TreeGrafter"/>
</dbReference>
<gene>
    <name evidence="2" type="ORF">DFR28_11056</name>
</gene>
<dbReference type="InParanoid" id="A0A395JEQ8"/>
<accession>A0A395JEQ8</accession>
<dbReference type="Pfam" id="PF03372">
    <property type="entry name" value="Exo_endo_phos"/>
    <property type="match status" value="1"/>
</dbReference>
<dbReference type="SUPFAM" id="SSF56219">
    <property type="entry name" value="DNase I-like"/>
    <property type="match status" value="1"/>
</dbReference>
<dbReference type="Gene3D" id="3.60.10.10">
    <property type="entry name" value="Endonuclease/exonuclease/phosphatase"/>
    <property type="match status" value="1"/>
</dbReference>
<dbReference type="AlphaFoldDB" id="A0A395JEQ8"/>
<keyword evidence="2" id="KW-0540">Nuclease</keyword>
<dbReference type="Proteomes" id="UP000253083">
    <property type="component" value="Unassembled WGS sequence"/>
</dbReference>
<evidence type="ECO:0000259" key="1">
    <source>
        <dbReference type="Pfam" id="PF03372"/>
    </source>
</evidence>
<keyword evidence="2" id="KW-0378">Hydrolase</keyword>
<name>A0A395JEQ8_9GAMM</name>
<evidence type="ECO:0000313" key="3">
    <source>
        <dbReference type="Proteomes" id="UP000253083"/>
    </source>
</evidence>
<dbReference type="InterPro" id="IPR051916">
    <property type="entry name" value="GPI-anchor_lipid_remodeler"/>
</dbReference>
<keyword evidence="2" id="KW-0255">Endonuclease</keyword>
<dbReference type="PANTHER" id="PTHR14859:SF15">
    <property type="entry name" value="ENDONUCLEASE_EXONUCLEASE_PHOSPHATASE DOMAIN-CONTAINING PROTEIN"/>
    <property type="match status" value="1"/>
</dbReference>
<reference evidence="2 3" key="1">
    <citation type="submission" date="2018-06" db="EMBL/GenBank/DDBJ databases">
        <title>Genomic Encyclopedia of Type Strains, Phase IV (KMG-IV): sequencing the most valuable type-strain genomes for metagenomic binning, comparative biology and taxonomic classification.</title>
        <authorList>
            <person name="Goeker M."/>
        </authorList>
    </citation>
    <scope>NUCLEOTIDE SEQUENCE [LARGE SCALE GENOMIC DNA]</scope>
    <source>
        <strain evidence="2 3">DSM 24032</strain>
    </source>
</reference>
<protein>
    <submittedName>
        <fullName evidence="2">Endonuclease/exonuclease/phosphatase family metal-dependent hydrolase</fullName>
    </submittedName>
</protein>
<sequence length="269" mass="29962">MLIRLIVFAVIIGLILAARKSKPAHNKAGTNFNGDIRQAAQEPAQIQVATYNIQTGKSLQGKRDLLASAKVLSQADLVGVQEVYAPSLMNLIGSGFAQTPRIANYGGFAWLFSATRRRWLREHRGNAILSKLPTSNWQVVMLPDQSNKSFRNMTIVEVAWQGQTFTFINTHLHTRNGREQQMKVVLQEFAKHPRAILVGDFNSPATLETLANALKDIDITDAIAMANLDTSNPQRIDWILTKGFKVEGGEMLEKGVSDHPYYQVSLTYK</sequence>